<evidence type="ECO:0000256" key="2">
    <source>
        <dbReference type="ARBA" id="ARBA00022741"/>
    </source>
</evidence>
<dbReference type="InterPro" id="IPR051782">
    <property type="entry name" value="ABC_Transporter_VariousFunc"/>
</dbReference>
<dbReference type="SMART" id="SM00382">
    <property type="entry name" value="AAA"/>
    <property type="match status" value="1"/>
</dbReference>
<dbReference type="AlphaFoldDB" id="A0A4R5NT67"/>
<dbReference type="Gene3D" id="3.40.50.300">
    <property type="entry name" value="P-loop containing nucleotide triphosphate hydrolases"/>
    <property type="match status" value="1"/>
</dbReference>
<dbReference type="CDD" id="cd03230">
    <property type="entry name" value="ABC_DR_subfamily_A"/>
    <property type="match status" value="1"/>
</dbReference>
<keyword evidence="6" id="KW-1185">Reference proteome</keyword>
<dbReference type="GO" id="GO:0005524">
    <property type="term" value="F:ATP binding"/>
    <property type="evidence" value="ECO:0007669"/>
    <property type="project" value="UniProtKB-KW"/>
</dbReference>
<evidence type="ECO:0000313" key="5">
    <source>
        <dbReference type="EMBL" id="TDG80000.1"/>
    </source>
</evidence>
<comment type="caution">
    <text evidence="5">The sequence shown here is derived from an EMBL/GenBank/DDBJ whole genome shotgun (WGS) entry which is preliminary data.</text>
</comment>
<keyword evidence="1" id="KW-0813">Transport</keyword>
<dbReference type="InterPro" id="IPR027417">
    <property type="entry name" value="P-loop_NTPase"/>
</dbReference>
<keyword evidence="3" id="KW-0067">ATP-binding</keyword>
<name>A0A4R5NT67_9LACO</name>
<organism evidence="5 6">
    <name type="scientific">Secundilactobacillus malefermentans</name>
    <dbReference type="NCBI Taxonomy" id="176292"/>
    <lineage>
        <taxon>Bacteria</taxon>
        <taxon>Bacillati</taxon>
        <taxon>Bacillota</taxon>
        <taxon>Bacilli</taxon>
        <taxon>Lactobacillales</taxon>
        <taxon>Lactobacillaceae</taxon>
        <taxon>Secundilactobacillus</taxon>
    </lineage>
</organism>
<evidence type="ECO:0000256" key="3">
    <source>
        <dbReference type="ARBA" id="ARBA00022840"/>
    </source>
</evidence>
<evidence type="ECO:0000256" key="1">
    <source>
        <dbReference type="ARBA" id="ARBA00022448"/>
    </source>
</evidence>
<dbReference type="OrthoDB" id="9804819at2"/>
<dbReference type="GO" id="GO:0016887">
    <property type="term" value="F:ATP hydrolysis activity"/>
    <property type="evidence" value="ECO:0007669"/>
    <property type="project" value="InterPro"/>
</dbReference>
<dbReference type="Pfam" id="PF00005">
    <property type="entry name" value="ABC_tran"/>
    <property type="match status" value="1"/>
</dbReference>
<accession>A0A4R5NT67</accession>
<evidence type="ECO:0000259" key="4">
    <source>
        <dbReference type="PROSITE" id="PS50893"/>
    </source>
</evidence>
<dbReference type="STRING" id="1122149.FD44_GL000877"/>
<protein>
    <recommendedName>
        <fullName evidence="4">ABC transporter domain-containing protein</fullName>
    </recommendedName>
</protein>
<dbReference type="PROSITE" id="PS50893">
    <property type="entry name" value="ABC_TRANSPORTER_2"/>
    <property type="match status" value="1"/>
</dbReference>
<dbReference type="PANTHER" id="PTHR42939">
    <property type="entry name" value="ABC TRANSPORTER ATP-BINDING PROTEIN ALBC-RELATED"/>
    <property type="match status" value="1"/>
</dbReference>
<dbReference type="InterPro" id="IPR003593">
    <property type="entry name" value="AAA+_ATPase"/>
</dbReference>
<reference evidence="5 6" key="1">
    <citation type="journal article" date="2019" name="Appl. Microbiol. Biotechnol.">
        <title>Uncovering carbohydrate metabolism through a genotype-phenotype association study of 56 lactic acid bacteria genomes.</title>
        <authorList>
            <person name="Buron-Moles G."/>
            <person name="Chailyan A."/>
            <person name="Dolejs I."/>
            <person name="Forster J."/>
            <person name="Miks M.H."/>
        </authorList>
    </citation>
    <scope>NUCLEOTIDE SEQUENCE [LARGE SCALE GENOMIC DNA]</scope>
    <source>
        <strain evidence="5 6">ATCC 49373</strain>
    </source>
</reference>
<feature type="domain" description="ABC transporter" evidence="4">
    <location>
        <begin position="4"/>
        <end position="229"/>
    </location>
</feature>
<dbReference type="EMBL" id="PUFO01000014">
    <property type="protein sequence ID" value="TDG80000.1"/>
    <property type="molecule type" value="Genomic_DNA"/>
</dbReference>
<dbReference type="InterPro" id="IPR003439">
    <property type="entry name" value="ABC_transporter-like_ATP-bd"/>
</dbReference>
<evidence type="ECO:0000313" key="6">
    <source>
        <dbReference type="Proteomes" id="UP000294854"/>
    </source>
</evidence>
<dbReference type="PANTHER" id="PTHR42939:SF1">
    <property type="entry name" value="ABC TRANSPORTER ATP-BINDING PROTEIN ALBC-RELATED"/>
    <property type="match status" value="1"/>
</dbReference>
<gene>
    <name evidence="5" type="ORF">C5L31_000607</name>
</gene>
<proteinExistence type="predicted"/>
<dbReference type="SUPFAM" id="SSF52540">
    <property type="entry name" value="P-loop containing nucleoside triphosphate hydrolases"/>
    <property type="match status" value="1"/>
</dbReference>
<dbReference type="RefSeq" id="WP_010620660.1">
    <property type="nucleotide sequence ID" value="NZ_CP042371.1"/>
</dbReference>
<keyword evidence="2" id="KW-0547">Nucleotide-binding</keyword>
<sequence>MSSIEIKNVTKQFGKKEVLAGLNFKLEPNKIYGLLGRNGAGKSTLLSIMTNRIPLTSGTVTVDGESIQNNDKILQKMYLMSEVSLYNSRLRVFQVFNETDKMYGKFDFDLANRLAGEFGLDLNARIGKLSTGYRTIFKVLVAMGVSAEYIFLDEPTLGLDANHRDLFYKELMESYANRPRTFVISTHLIEEVANLVEHVLIIKNGKILIDSGVDETLAKAHTVTGPEADVDSYTAGLNVIGHDSLGKIKANYVFGDMDDKILPDTVSIESMDLQKLFINLTNEGEN</sequence>
<dbReference type="Proteomes" id="UP000294854">
    <property type="component" value="Unassembled WGS sequence"/>
</dbReference>